<dbReference type="AlphaFoldDB" id="E4ZXZ0"/>
<name>E4ZXZ0_LEPMJ</name>
<sequence>MSIKSPQTRGYIFAFGATSRYRFVNVRVGLARGENCSEEKKSKNTSTKI</sequence>
<accession>E4ZXZ0</accession>
<proteinExistence type="predicted"/>
<gene>
    <name evidence="1" type="ORF">LEMA_P111540.1</name>
</gene>
<organism evidence="2">
    <name type="scientific">Leptosphaeria maculans (strain JN3 / isolate v23.1.3 / race Av1-4-5-6-7-8)</name>
    <name type="common">Blackleg fungus</name>
    <name type="synonym">Phoma lingam</name>
    <dbReference type="NCBI Taxonomy" id="985895"/>
    <lineage>
        <taxon>Eukaryota</taxon>
        <taxon>Fungi</taxon>
        <taxon>Dikarya</taxon>
        <taxon>Ascomycota</taxon>
        <taxon>Pezizomycotina</taxon>
        <taxon>Dothideomycetes</taxon>
        <taxon>Pleosporomycetidae</taxon>
        <taxon>Pleosporales</taxon>
        <taxon>Pleosporineae</taxon>
        <taxon>Leptosphaeriaceae</taxon>
        <taxon>Plenodomus</taxon>
        <taxon>Plenodomus lingam/Leptosphaeria maculans species complex</taxon>
    </lineage>
</organism>
<dbReference type="Proteomes" id="UP000002668">
    <property type="component" value="Genome"/>
</dbReference>
<evidence type="ECO:0000313" key="2">
    <source>
        <dbReference type="Proteomes" id="UP000002668"/>
    </source>
</evidence>
<protein>
    <submittedName>
        <fullName evidence="1">Predicted protein</fullName>
    </submittedName>
</protein>
<reference evidence="2" key="1">
    <citation type="journal article" date="2011" name="Nat. Commun.">
        <title>Effector diversification within compartments of the Leptosphaeria maculans genome affected by Repeat-Induced Point mutations.</title>
        <authorList>
            <person name="Rouxel T."/>
            <person name="Grandaubert J."/>
            <person name="Hane J.K."/>
            <person name="Hoede C."/>
            <person name="van de Wouw A.P."/>
            <person name="Couloux A."/>
            <person name="Dominguez V."/>
            <person name="Anthouard V."/>
            <person name="Bally P."/>
            <person name="Bourras S."/>
            <person name="Cozijnsen A.J."/>
            <person name="Ciuffetti L.M."/>
            <person name="Degrave A."/>
            <person name="Dilmaghani A."/>
            <person name="Duret L."/>
            <person name="Fudal I."/>
            <person name="Goodwin S.B."/>
            <person name="Gout L."/>
            <person name="Glaser N."/>
            <person name="Linglin J."/>
            <person name="Kema G.H.J."/>
            <person name="Lapalu N."/>
            <person name="Lawrence C.B."/>
            <person name="May K."/>
            <person name="Meyer M."/>
            <person name="Ollivier B."/>
            <person name="Poulain J."/>
            <person name="Schoch C.L."/>
            <person name="Simon A."/>
            <person name="Spatafora J.W."/>
            <person name="Stachowiak A."/>
            <person name="Turgeon B.G."/>
            <person name="Tyler B.M."/>
            <person name="Vincent D."/>
            <person name="Weissenbach J."/>
            <person name="Amselem J."/>
            <person name="Quesneville H."/>
            <person name="Oliver R.P."/>
            <person name="Wincker P."/>
            <person name="Balesdent M.-H."/>
            <person name="Howlett B.J."/>
        </authorList>
    </citation>
    <scope>NUCLEOTIDE SEQUENCE [LARGE SCALE GENOMIC DNA]</scope>
    <source>
        <strain evidence="2">JN3 / isolate v23.1.3 / race Av1-4-5-6-7-8</strain>
    </source>
</reference>
<evidence type="ECO:0000313" key="1">
    <source>
        <dbReference type="EMBL" id="CBX96235.1"/>
    </source>
</evidence>
<dbReference type="VEuPathDB" id="FungiDB:LEMA_P111540.1"/>
<dbReference type="InParanoid" id="E4ZXZ0"/>
<dbReference type="EMBL" id="FP929128">
    <property type="protein sequence ID" value="CBX96235.1"/>
    <property type="molecule type" value="Genomic_DNA"/>
</dbReference>
<dbReference type="HOGENOM" id="CLU_3143383_0_0_1"/>
<keyword evidence="2" id="KW-1185">Reference proteome</keyword>